<gene>
    <name evidence="2" type="ORF">Acr_08g0013710</name>
</gene>
<evidence type="ECO:0000313" key="3">
    <source>
        <dbReference type="Proteomes" id="UP000585474"/>
    </source>
</evidence>
<evidence type="ECO:0000313" key="2">
    <source>
        <dbReference type="EMBL" id="GFY92975.1"/>
    </source>
</evidence>
<sequence>MCGSHQAAETGGWGLKFLKKIETRQPVASMETSPSGCCLRNVGDCSTSMNILVPASFHSGPRNRNGDPSSLIRRWGSGGGCDCGGWDIGCPITVGINNFLPYSQELDTQKIMSPMSLAHHLVCSDFLKHDPCPPDVPHCQSQVYLATIFKLSRLLPRQSTRSPLDNITHQMVNASQAPDLKGIHREIHGIAEQIRIMNENMELNQAQLLVYYNATLAQFHIDHNIPDNVLIERPDPNEDANWEEREGKPHTDPDMVDLPGRTKIPAESSAEEGHGFCAASPSCKSQ</sequence>
<name>A0A7J0F2Q0_9ERIC</name>
<reference evidence="2 3" key="1">
    <citation type="submission" date="2019-07" db="EMBL/GenBank/DDBJ databases">
        <title>De Novo Assembly of kiwifruit Actinidia rufa.</title>
        <authorList>
            <person name="Sugita-Konishi S."/>
            <person name="Sato K."/>
            <person name="Mori E."/>
            <person name="Abe Y."/>
            <person name="Kisaki G."/>
            <person name="Hamano K."/>
            <person name="Suezawa K."/>
            <person name="Otani M."/>
            <person name="Fukuda T."/>
            <person name="Manabe T."/>
            <person name="Gomi K."/>
            <person name="Tabuchi M."/>
            <person name="Akimitsu K."/>
            <person name="Kataoka I."/>
        </authorList>
    </citation>
    <scope>NUCLEOTIDE SEQUENCE [LARGE SCALE GENOMIC DNA]</scope>
    <source>
        <strain evidence="3">cv. Fuchu</strain>
    </source>
</reference>
<dbReference type="PANTHER" id="PTHR31390:SF2">
    <property type="entry name" value="EXPRESSED PROTEIN"/>
    <property type="match status" value="1"/>
</dbReference>
<dbReference type="OrthoDB" id="767438at2759"/>
<keyword evidence="3" id="KW-1185">Reference proteome</keyword>
<accession>A0A7J0F2Q0</accession>
<comment type="caution">
    <text evidence="2">The sequence shown here is derived from an EMBL/GenBank/DDBJ whole genome shotgun (WGS) entry which is preliminary data.</text>
</comment>
<organism evidence="2 3">
    <name type="scientific">Actinidia rufa</name>
    <dbReference type="NCBI Taxonomy" id="165716"/>
    <lineage>
        <taxon>Eukaryota</taxon>
        <taxon>Viridiplantae</taxon>
        <taxon>Streptophyta</taxon>
        <taxon>Embryophyta</taxon>
        <taxon>Tracheophyta</taxon>
        <taxon>Spermatophyta</taxon>
        <taxon>Magnoliopsida</taxon>
        <taxon>eudicotyledons</taxon>
        <taxon>Gunneridae</taxon>
        <taxon>Pentapetalae</taxon>
        <taxon>asterids</taxon>
        <taxon>Ericales</taxon>
        <taxon>Actinidiaceae</taxon>
        <taxon>Actinidia</taxon>
    </lineage>
</organism>
<dbReference type="AlphaFoldDB" id="A0A7J0F2Q0"/>
<evidence type="ECO:0000256" key="1">
    <source>
        <dbReference type="SAM" id="MobiDB-lite"/>
    </source>
</evidence>
<feature type="region of interest" description="Disordered" evidence="1">
    <location>
        <begin position="231"/>
        <end position="286"/>
    </location>
</feature>
<dbReference type="Proteomes" id="UP000585474">
    <property type="component" value="Unassembled WGS sequence"/>
</dbReference>
<dbReference type="PANTHER" id="PTHR31390">
    <property type="entry name" value="EXPRESSED PROTEIN"/>
    <property type="match status" value="1"/>
</dbReference>
<dbReference type="EMBL" id="BJWL01000008">
    <property type="protein sequence ID" value="GFY92975.1"/>
    <property type="molecule type" value="Genomic_DNA"/>
</dbReference>
<protein>
    <submittedName>
        <fullName evidence="2">Uncharacterized protein</fullName>
    </submittedName>
</protein>
<proteinExistence type="predicted"/>
<feature type="compositionally biased region" description="Basic and acidic residues" evidence="1">
    <location>
        <begin position="231"/>
        <end position="253"/>
    </location>
</feature>
<dbReference type="InterPro" id="IPR021916">
    <property type="entry name" value="DUF3527"/>
</dbReference>
<dbReference type="Pfam" id="PF12043">
    <property type="entry name" value="DUF3527"/>
    <property type="match status" value="1"/>
</dbReference>